<gene>
    <name evidence="2" type="ORF">IDH41_18000</name>
</gene>
<reference evidence="2" key="1">
    <citation type="submission" date="2020-09" db="EMBL/GenBank/DDBJ databases">
        <title>A novel bacterium of genus Paenibacillus, isolated from South China Sea.</title>
        <authorList>
            <person name="Huang H."/>
            <person name="Mo K."/>
            <person name="Hu Y."/>
        </authorList>
    </citation>
    <scope>NUCLEOTIDE SEQUENCE</scope>
    <source>
        <strain evidence="2">IB182493</strain>
    </source>
</reference>
<proteinExistence type="predicted"/>
<feature type="transmembrane region" description="Helical" evidence="1">
    <location>
        <begin position="6"/>
        <end position="23"/>
    </location>
</feature>
<dbReference type="RefSeq" id="WP_190863432.1">
    <property type="nucleotide sequence ID" value="NZ_JACXIY010000020.1"/>
</dbReference>
<comment type="caution">
    <text evidence="2">The sequence shown here is derived from an EMBL/GenBank/DDBJ whole genome shotgun (WGS) entry which is preliminary data.</text>
</comment>
<dbReference type="EMBL" id="JACXIY010000020">
    <property type="protein sequence ID" value="MBD2870477.1"/>
    <property type="molecule type" value="Genomic_DNA"/>
</dbReference>
<evidence type="ECO:0000256" key="1">
    <source>
        <dbReference type="SAM" id="Phobius"/>
    </source>
</evidence>
<evidence type="ECO:0000313" key="3">
    <source>
        <dbReference type="Proteomes" id="UP000632125"/>
    </source>
</evidence>
<keyword evidence="3" id="KW-1185">Reference proteome</keyword>
<evidence type="ECO:0000313" key="2">
    <source>
        <dbReference type="EMBL" id="MBD2870477.1"/>
    </source>
</evidence>
<keyword evidence="1" id="KW-1133">Transmembrane helix</keyword>
<accession>A0A927CND3</accession>
<protein>
    <submittedName>
        <fullName evidence="2">Uncharacterized protein</fullName>
    </submittedName>
</protein>
<feature type="transmembrane region" description="Helical" evidence="1">
    <location>
        <begin position="32"/>
        <end position="51"/>
    </location>
</feature>
<keyword evidence="1" id="KW-0472">Membrane</keyword>
<name>A0A927CND3_9BACL</name>
<dbReference type="AlphaFoldDB" id="A0A927CND3"/>
<dbReference type="Proteomes" id="UP000632125">
    <property type="component" value="Unassembled WGS sequence"/>
</dbReference>
<organism evidence="2 3">
    <name type="scientific">Paenibacillus arenilitoris</name>
    <dbReference type="NCBI Taxonomy" id="2772299"/>
    <lineage>
        <taxon>Bacteria</taxon>
        <taxon>Bacillati</taxon>
        <taxon>Bacillota</taxon>
        <taxon>Bacilli</taxon>
        <taxon>Bacillales</taxon>
        <taxon>Paenibacillaceae</taxon>
        <taxon>Paenibacillus</taxon>
    </lineage>
</organism>
<sequence length="81" mass="8927">MDIQAVIGAAVLVTLLWLGFKLIAKRGHKREYGMYAAMILWSAYLFASTTFDWPPVTPVTLLEGVIGPAGRWLAFAGFLPE</sequence>
<keyword evidence="1" id="KW-0812">Transmembrane</keyword>